<reference evidence="2" key="1">
    <citation type="submission" date="2023-01" db="EMBL/GenBank/DDBJ databases">
        <title>Complete genome sequence of Planctobacterium marinum strain Dej080120_11.</title>
        <authorList>
            <person name="Ueki S."/>
            <person name="Maruyama F."/>
        </authorList>
    </citation>
    <scope>NUCLEOTIDE SEQUENCE</scope>
    <source>
        <strain evidence="2">Dej080120_11</strain>
    </source>
</reference>
<dbReference type="InterPro" id="IPR013783">
    <property type="entry name" value="Ig-like_fold"/>
</dbReference>
<keyword evidence="3" id="KW-1185">Reference proteome</keyword>
<dbReference type="Pfam" id="PF22352">
    <property type="entry name" value="K319L-like_PKD"/>
    <property type="match status" value="1"/>
</dbReference>
<accession>A0AA48HND5</accession>
<evidence type="ECO:0008006" key="4">
    <source>
        <dbReference type="Google" id="ProtNLM"/>
    </source>
</evidence>
<protein>
    <recommendedName>
        <fullName evidence="4">Chitinase</fullName>
    </recommendedName>
</protein>
<evidence type="ECO:0000313" key="2">
    <source>
        <dbReference type="EMBL" id="BDX06682.1"/>
    </source>
</evidence>
<dbReference type="KEGG" id="pmaw:MACH26_22030"/>
<evidence type="ECO:0000313" key="3">
    <source>
        <dbReference type="Proteomes" id="UP001333710"/>
    </source>
</evidence>
<dbReference type="AlphaFoldDB" id="A0AA48HND5"/>
<organism evidence="2 3">
    <name type="scientific">Planctobacterium marinum</name>
    <dbReference type="NCBI Taxonomy" id="1631968"/>
    <lineage>
        <taxon>Bacteria</taxon>
        <taxon>Pseudomonadati</taxon>
        <taxon>Pseudomonadota</taxon>
        <taxon>Gammaproteobacteria</taxon>
        <taxon>Alteromonadales</taxon>
        <taxon>Alteromonadaceae</taxon>
        <taxon>Planctobacterium</taxon>
    </lineage>
</organism>
<proteinExistence type="predicted"/>
<evidence type="ECO:0000256" key="1">
    <source>
        <dbReference type="SAM" id="SignalP"/>
    </source>
</evidence>
<name>A0AA48HND5_9ALTE</name>
<dbReference type="Gene3D" id="2.60.40.10">
    <property type="entry name" value="Immunoglobulins"/>
    <property type="match status" value="1"/>
</dbReference>
<dbReference type="PROSITE" id="PS51257">
    <property type="entry name" value="PROKAR_LIPOPROTEIN"/>
    <property type="match status" value="1"/>
</dbReference>
<dbReference type="Proteomes" id="UP001333710">
    <property type="component" value="Chromosome"/>
</dbReference>
<dbReference type="SUPFAM" id="SSF49299">
    <property type="entry name" value="PKD domain"/>
    <property type="match status" value="1"/>
</dbReference>
<dbReference type="InterPro" id="IPR035986">
    <property type="entry name" value="PKD_dom_sf"/>
</dbReference>
<gene>
    <name evidence="2" type="ORF">MACH26_22030</name>
</gene>
<dbReference type="EMBL" id="AP027272">
    <property type="protein sequence ID" value="BDX06682.1"/>
    <property type="molecule type" value="Genomic_DNA"/>
</dbReference>
<sequence length="642" mass="70978">MKLIPYISALLLLSACGGSGGGSTSTPPVQNPPPVTPVSLSIEGDTEVSTQQSVALIAMLDTDGASYSYSWQQVSGDPINLLTTDSQVLSFDAPAAGEYGFQVNVSDATGATLFSETQTLTVSAEEASATVRLDHAVSETAKVSLRADALPEQSITSISWQQIAGVNVPQSNFSESSDENFLFFDAPSVSSDQLLQFRATMTLDNGENISDDVYVLVKNVTSSEDGFFPDSAGRIITTEMRPYNANSPYAQALENCVYNNTVSNSCRFSTLPLIGQETLNPGIDDIMDRVYVSHQWMGDRLKDYLENSVAAEDMLALFRGVTAIVISYEVRPSFYWVATGAIYLDANNFWVTPQERDTLNDQPDFRSAFGNDLQFFMPWRYVKDGESYLSRANYPQSQRLSRSFADVEADITWLLYHELAHANDFFPPDRWASIPLSSDPISYFNLMPADSSSFSQLYPLNSEELRALAQVSFAGETATTAQRNTTDQQAADLFSQDNAAMYYSYLTVREDYATLFERFMMAYRFGAEADTAVMKVVSDNPDLLVTWGQRSRISDNKLTSRTRQVVRNIYPSIDVDAIQPTLPEAKLMVSGASWQENLMLPGERAGKSSGMVDAKDPLSQGVMPDYMLHYQHQGRPELKSKD</sequence>
<dbReference type="RefSeq" id="WP_338292687.1">
    <property type="nucleotide sequence ID" value="NZ_AP027272.1"/>
</dbReference>
<feature type="chain" id="PRO_5041425661" description="Chitinase" evidence="1">
    <location>
        <begin position="22"/>
        <end position="642"/>
    </location>
</feature>
<feature type="signal peptide" evidence="1">
    <location>
        <begin position="1"/>
        <end position="21"/>
    </location>
</feature>
<keyword evidence="1" id="KW-0732">Signal</keyword>
<dbReference type="Gene3D" id="2.60.40.3010">
    <property type="match status" value="1"/>
</dbReference>